<dbReference type="EMBL" id="KB706175">
    <property type="protein sequence ID" value="EMR68818.1"/>
    <property type="molecule type" value="Genomic_DNA"/>
</dbReference>
<accession>M7SWB7</accession>
<organism evidence="1 2">
    <name type="scientific">Eutypa lata (strain UCR-EL1)</name>
    <name type="common">Grapevine dieback disease fungus</name>
    <name type="synonym">Eutypa armeniacae</name>
    <dbReference type="NCBI Taxonomy" id="1287681"/>
    <lineage>
        <taxon>Eukaryota</taxon>
        <taxon>Fungi</taxon>
        <taxon>Dikarya</taxon>
        <taxon>Ascomycota</taxon>
        <taxon>Pezizomycotina</taxon>
        <taxon>Sordariomycetes</taxon>
        <taxon>Xylariomycetidae</taxon>
        <taxon>Xylariales</taxon>
        <taxon>Diatrypaceae</taxon>
        <taxon>Eutypa</taxon>
    </lineage>
</organism>
<name>M7SWB7_EUTLA</name>
<dbReference type="Proteomes" id="UP000012174">
    <property type="component" value="Unassembled WGS sequence"/>
</dbReference>
<dbReference type="OrthoDB" id="3473305at2759"/>
<dbReference type="AlphaFoldDB" id="M7SWB7"/>
<evidence type="ECO:0000313" key="1">
    <source>
        <dbReference type="EMBL" id="EMR68818.1"/>
    </source>
</evidence>
<dbReference type="KEGG" id="ela:UCREL1_4163"/>
<sequence length="83" mass="9911">MRTAIRGEDRREKVMIRIEEGQHENLLRKRFDEWKKGDGKDKPIQRIEFVTVVEKESDDTPPKDRYRSVLDRKTNCPEDIIIG</sequence>
<gene>
    <name evidence="1" type="ORF">UCREL1_4163</name>
</gene>
<reference evidence="2" key="1">
    <citation type="journal article" date="2013" name="Genome Announc.">
        <title>Draft genome sequence of the grapevine dieback fungus Eutypa lata UCR-EL1.</title>
        <authorList>
            <person name="Blanco-Ulate B."/>
            <person name="Rolshausen P.E."/>
            <person name="Cantu D."/>
        </authorList>
    </citation>
    <scope>NUCLEOTIDE SEQUENCE [LARGE SCALE GENOMIC DNA]</scope>
    <source>
        <strain evidence="2">UCR-EL1</strain>
    </source>
</reference>
<keyword evidence="2" id="KW-1185">Reference proteome</keyword>
<evidence type="ECO:0000313" key="2">
    <source>
        <dbReference type="Proteomes" id="UP000012174"/>
    </source>
</evidence>
<protein>
    <submittedName>
        <fullName evidence="1">Uncharacterized protein</fullName>
    </submittedName>
</protein>
<proteinExistence type="predicted"/>
<dbReference type="HOGENOM" id="CLU_2542585_0_0_1"/>